<dbReference type="SUPFAM" id="SSF52402">
    <property type="entry name" value="Adenine nucleotide alpha hydrolases-like"/>
    <property type="match status" value="1"/>
</dbReference>
<reference evidence="2 3" key="1">
    <citation type="submission" date="2020-07" db="EMBL/GenBank/DDBJ databases">
        <title>Huge and variable diversity of episymbiotic CPR bacteria and DPANN archaea in groundwater ecosystems.</title>
        <authorList>
            <person name="He C.Y."/>
            <person name="Keren R."/>
            <person name="Whittaker M."/>
            <person name="Farag I.F."/>
            <person name="Doudna J."/>
            <person name="Cate J.H.D."/>
            <person name="Banfield J.F."/>
        </authorList>
    </citation>
    <scope>NUCLEOTIDE SEQUENCE [LARGE SCALE GENOMIC DNA]</scope>
    <source>
        <strain evidence="2">NC_groundwater_541_Ag_S-0.1um_46_50</strain>
    </source>
</reference>
<evidence type="ECO:0000259" key="1">
    <source>
        <dbReference type="Pfam" id="PF02540"/>
    </source>
</evidence>
<protein>
    <submittedName>
        <fullName evidence="2">7-cyano-7-deazaguanine synthase</fullName>
    </submittedName>
</protein>
<sequence length="274" mass="30999">MQDKSNFWKIIKWTRSLVPSGRYLYLPLSGGLDSSTCLAVASYAIGKSRTVGIHFSASTLRKKETENARRVSNLLGTRLIEIDLRRLAKDYRSVVKKEIAKIKLMPAEKSFDVTQNDSLMYIVLREIAREKHGLVVGTLDLAEILTGFYPKDLFAGDFLPLGGLLRFEVRGLAAKLGLPRLEESYAIVPGCGSIVDYVTGVVRKTTGKNPEIRNERDLDERLKNSIYNPYSKKLSLDKFLARVGHKAKTTLYGRPVYFPSIRRRILVNKLINQY</sequence>
<feature type="domain" description="NAD/GMP synthase" evidence="1">
    <location>
        <begin position="26"/>
        <end position="180"/>
    </location>
</feature>
<dbReference type="Proteomes" id="UP000595618">
    <property type="component" value="Chromosome"/>
</dbReference>
<evidence type="ECO:0000313" key="2">
    <source>
        <dbReference type="EMBL" id="QQG45009.1"/>
    </source>
</evidence>
<evidence type="ECO:0000313" key="3">
    <source>
        <dbReference type="Proteomes" id="UP000595618"/>
    </source>
</evidence>
<dbReference type="AlphaFoldDB" id="A0A7T5RJ04"/>
<proteinExistence type="predicted"/>
<dbReference type="Pfam" id="PF02540">
    <property type="entry name" value="NAD_synthase"/>
    <property type="match status" value="1"/>
</dbReference>
<accession>A0A7T5RJ04</accession>
<dbReference type="InterPro" id="IPR022310">
    <property type="entry name" value="NAD/GMP_synthase"/>
</dbReference>
<dbReference type="Gene3D" id="3.40.50.620">
    <property type="entry name" value="HUPs"/>
    <property type="match status" value="1"/>
</dbReference>
<dbReference type="GO" id="GO:0006163">
    <property type="term" value="P:purine nucleotide metabolic process"/>
    <property type="evidence" value="ECO:0007669"/>
    <property type="project" value="UniProtKB-ARBA"/>
</dbReference>
<organism evidence="2 3">
    <name type="scientific">Candidatus Sungiibacteriota bacterium</name>
    <dbReference type="NCBI Taxonomy" id="2750080"/>
    <lineage>
        <taxon>Bacteria</taxon>
        <taxon>Candidatus Sungiibacteriota</taxon>
    </lineage>
</organism>
<dbReference type="InterPro" id="IPR014729">
    <property type="entry name" value="Rossmann-like_a/b/a_fold"/>
</dbReference>
<dbReference type="EMBL" id="CP066690">
    <property type="protein sequence ID" value="QQG45009.1"/>
    <property type="molecule type" value="Genomic_DNA"/>
</dbReference>
<gene>
    <name evidence="2" type="ORF">HYW89_03325</name>
</gene>
<name>A0A7T5RJ04_9BACT</name>